<dbReference type="FunFam" id="3.30.70.270:FF:000020">
    <property type="entry name" value="Transposon Tf2-6 polyprotein-like Protein"/>
    <property type="match status" value="1"/>
</dbReference>
<dbReference type="Pfam" id="PF00078">
    <property type="entry name" value="RVT_1"/>
    <property type="match status" value="1"/>
</dbReference>
<gene>
    <name evidence="4" type="ORF">MTR67_034723</name>
</gene>
<organism evidence="4 5">
    <name type="scientific">Solanum verrucosum</name>
    <dbReference type="NCBI Taxonomy" id="315347"/>
    <lineage>
        <taxon>Eukaryota</taxon>
        <taxon>Viridiplantae</taxon>
        <taxon>Streptophyta</taxon>
        <taxon>Embryophyta</taxon>
        <taxon>Tracheophyta</taxon>
        <taxon>Spermatophyta</taxon>
        <taxon>Magnoliopsida</taxon>
        <taxon>eudicotyledons</taxon>
        <taxon>Gunneridae</taxon>
        <taxon>Pentapetalae</taxon>
        <taxon>asterids</taxon>
        <taxon>lamiids</taxon>
        <taxon>Solanales</taxon>
        <taxon>Solanaceae</taxon>
        <taxon>Solanoideae</taxon>
        <taxon>Solaneae</taxon>
        <taxon>Solanum</taxon>
    </lineage>
</organism>
<feature type="transmembrane region" description="Helical" evidence="2">
    <location>
        <begin position="57"/>
        <end position="77"/>
    </location>
</feature>
<protein>
    <recommendedName>
        <fullName evidence="3">Reverse transcriptase domain-containing protein</fullName>
    </recommendedName>
</protein>
<dbReference type="PANTHER" id="PTHR37984:SF5">
    <property type="entry name" value="PROTEIN NYNRIN-LIKE"/>
    <property type="match status" value="1"/>
</dbReference>
<dbReference type="InterPro" id="IPR050951">
    <property type="entry name" value="Retrovirus_Pol_polyprotein"/>
</dbReference>
<dbReference type="InterPro" id="IPR000477">
    <property type="entry name" value="RT_dom"/>
</dbReference>
<evidence type="ECO:0000256" key="2">
    <source>
        <dbReference type="SAM" id="Phobius"/>
    </source>
</evidence>
<dbReference type="GO" id="GO:0003824">
    <property type="term" value="F:catalytic activity"/>
    <property type="evidence" value="ECO:0007669"/>
    <property type="project" value="UniProtKB-KW"/>
</dbReference>
<dbReference type="EMBL" id="CP133619">
    <property type="protein sequence ID" value="WMV41338.1"/>
    <property type="molecule type" value="Genomic_DNA"/>
</dbReference>
<dbReference type="PROSITE" id="PS50878">
    <property type="entry name" value="RT_POL"/>
    <property type="match status" value="1"/>
</dbReference>
<keyword evidence="2" id="KW-0472">Membrane</keyword>
<dbReference type="Pfam" id="PF17919">
    <property type="entry name" value="RT_RNaseH_2"/>
    <property type="match status" value="1"/>
</dbReference>
<dbReference type="InterPro" id="IPR043128">
    <property type="entry name" value="Rev_trsase/Diguanyl_cyclase"/>
</dbReference>
<reference evidence="4" key="1">
    <citation type="submission" date="2023-08" db="EMBL/GenBank/DDBJ databases">
        <title>A de novo genome assembly of Solanum verrucosum Schlechtendal, a Mexican diploid species geographically isolated from the other diploid A-genome species in potato relatives.</title>
        <authorList>
            <person name="Hosaka K."/>
        </authorList>
    </citation>
    <scope>NUCLEOTIDE SEQUENCE</scope>
    <source>
        <tissue evidence="4">Young leaves</tissue>
    </source>
</reference>
<dbReference type="Gene3D" id="3.30.70.270">
    <property type="match status" value="2"/>
</dbReference>
<keyword evidence="1" id="KW-0511">Multifunctional enzyme</keyword>
<keyword evidence="2" id="KW-1133">Transmembrane helix</keyword>
<dbReference type="InterPro" id="IPR041577">
    <property type="entry name" value="RT_RNaseH_2"/>
</dbReference>
<feature type="domain" description="Reverse transcriptase" evidence="3">
    <location>
        <begin position="1"/>
        <end position="143"/>
    </location>
</feature>
<dbReference type="Proteomes" id="UP001234989">
    <property type="component" value="Chromosome 8"/>
</dbReference>
<proteinExistence type="predicted"/>
<dbReference type="AlphaFoldDB" id="A0AAF0U8S3"/>
<name>A0AAF0U8S3_SOLVR</name>
<evidence type="ECO:0000256" key="1">
    <source>
        <dbReference type="ARBA" id="ARBA00023268"/>
    </source>
</evidence>
<sequence>MVTIQNNYPLPRKDDVFDQLQGASVFSKIDLRSGYHQFKIRHEYVPKKASRTRYRHYEFLVMSFGLTNAPATFMNLMNGMFKPLLDSFVIVFIDDILVYSKSEKEHADHLRSVLGVLGKQRLYAKFFMYEFWLTSVAFLGHVVSNEGVMVDPQKIEAVKNWVWPSSVTEVRSFVGLASYYHRFVKNFDSIATQLTNLTKKDISFEWTKKCEESFQKLKTLLTTAPILLLPVEGKDFIVYCDVSHSGLGVVFMQDQNGMAYVSRQLKAHERNYPTHDLELAAVVFALKIWRHYLYGVKCEVFTYHRSLQHVFTQKGLNLRQRRWRELLKDYDVTIQYHPGKANIVAYALSRKAVSIGSLACLSATKQPLAKEIQTLESKFMQLGISERDGVLTSIKVRATFIEEIKAKQFEDENLEELRKKIVNGKAQETTLDADGVLNFKGRICVPRVDDLIEKLLAESHGS</sequence>
<dbReference type="SUPFAM" id="SSF56672">
    <property type="entry name" value="DNA/RNA polymerases"/>
    <property type="match status" value="1"/>
</dbReference>
<evidence type="ECO:0000259" key="3">
    <source>
        <dbReference type="PROSITE" id="PS50878"/>
    </source>
</evidence>
<accession>A0AAF0U8S3</accession>
<dbReference type="CDD" id="cd01647">
    <property type="entry name" value="RT_LTR"/>
    <property type="match status" value="1"/>
</dbReference>
<dbReference type="Gene3D" id="3.10.20.370">
    <property type="match status" value="1"/>
</dbReference>
<evidence type="ECO:0000313" key="5">
    <source>
        <dbReference type="Proteomes" id="UP001234989"/>
    </source>
</evidence>
<keyword evidence="5" id="KW-1185">Reference proteome</keyword>
<evidence type="ECO:0000313" key="4">
    <source>
        <dbReference type="EMBL" id="WMV41338.1"/>
    </source>
</evidence>
<dbReference type="InterPro" id="IPR043502">
    <property type="entry name" value="DNA/RNA_pol_sf"/>
</dbReference>
<keyword evidence="2" id="KW-0812">Transmembrane</keyword>
<dbReference type="PANTHER" id="PTHR37984">
    <property type="entry name" value="PROTEIN CBG26694"/>
    <property type="match status" value="1"/>
</dbReference>
<dbReference type="Gene3D" id="3.10.10.10">
    <property type="entry name" value="HIV Type 1 Reverse Transcriptase, subunit A, domain 1"/>
    <property type="match status" value="1"/>
</dbReference>
<dbReference type="CDD" id="cd09274">
    <property type="entry name" value="RNase_HI_RT_Ty3"/>
    <property type="match status" value="1"/>
</dbReference>